<organism evidence="1 2">
    <name type="scientific">Platysternon megacephalum</name>
    <name type="common">big-headed turtle</name>
    <dbReference type="NCBI Taxonomy" id="55544"/>
    <lineage>
        <taxon>Eukaryota</taxon>
        <taxon>Metazoa</taxon>
        <taxon>Chordata</taxon>
        <taxon>Craniata</taxon>
        <taxon>Vertebrata</taxon>
        <taxon>Euteleostomi</taxon>
        <taxon>Archelosauria</taxon>
        <taxon>Testudinata</taxon>
        <taxon>Testudines</taxon>
        <taxon>Cryptodira</taxon>
        <taxon>Durocryptodira</taxon>
        <taxon>Testudinoidea</taxon>
        <taxon>Platysternidae</taxon>
        <taxon>Platysternon</taxon>
    </lineage>
</organism>
<evidence type="ECO:0000313" key="1">
    <source>
        <dbReference type="EMBL" id="TFK00629.1"/>
    </source>
</evidence>
<keyword evidence="2" id="KW-1185">Reference proteome</keyword>
<name>A0A4D9DTX9_9SAUR</name>
<dbReference type="Proteomes" id="UP000297703">
    <property type="component" value="Unassembled WGS sequence"/>
</dbReference>
<gene>
    <name evidence="1" type="ORF">DR999_PMT17208</name>
</gene>
<dbReference type="EMBL" id="QXTE01000262">
    <property type="protein sequence ID" value="TFK00629.1"/>
    <property type="molecule type" value="Genomic_DNA"/>
</dbReference>
<protein>
    <submittedName>
        <fullName evidence="1">Fetuin-B</fullName>
    </submittedName>
</protein>
<comment type="caution">
    <text evidence="1">The sequence shown here is derived from an EMBL/GenBank/DDBJ whole genome shotgun (WGS) entry which is preliminary data.</text>
</comment>
<reference evidence="1 2" key="1">
    <citation type="submission" date="2019-04" db="EMBL/GenBank/DDBJ databases">
        <title>Draft genome of the big-headed turtle Platysternon megacephalum.</title>
        <authorList>
            <person name="Gong S."/>
        </authorList>
    </citation>
    <scope>NUCLEOTIDE SEQUENCE [LARGE SCALE GENOMIC DNA]</scope>
    <source>
        <strain evidence="1">DO16091913</strain>
        <tissue evidence="1">Muscle</tissue>
    </source>
</reference>
<sequence>MVFQIIKSEGRRYNLTELCFINKVQEDSRQARNGFLKQELTEKEPVVMETTPYAAQTYLALYLRLALYKDPVSRSLVQIWLLSLQNGSYHHHVCGCWLNCPLVQSWNCWRRNCGVNLELHSSHSAPLLQCEGSRSSQISLIEDFFSPGESQPAEKQHSQLLCLLPWLSPVKGASWD</sequence>
<reference evidence="1 2" key="2">
    <citation type="submission" date="2019-04" db="EMBL/GenBank/DDBJ databases">
        <title>The genome sequence of big-headed turtle.</title>
        <authorList>
            <person name="Gong S."/>
        </authorList>
    </citation>
    <scope>NUCLEOTIDE SEQUENCE [LARGE SCALE GENOMIC DNA]</scope>
    <source>
        <strain evidence="1">DO16091913</strain>
        <tissue evidence="1">Muscle</tissue>
    </source>
</reference>
<dbReference type="AlphaFoldDB" id="A0A4D9DTX9"/>
<proteinExistence type="predicted"/>
<evidence type="ECO:0000313" key="2">
    <source>
        <dbReference type="Proteomes" id="UP000297703"/>
    </source>
</evidence>
<accession>A0A4D9DTX9</accession>